<comment type="caution">
    <text evidence="2">The sequence shown here is derived from an EMBL/GenBank/DDBJ whole genome shotgun (WGS) entry which is preliminary data.</text>
</comment>
<evidence type="ECO:0000259" key="1">
    <source>
        <dbReference type="Pfam" id="PF13966"/>
    </source>
</evidence>
<name>A0A9R1XBJ9_LACSA</name>
<accession>A0A9R1XBJ9</accession>
<proteinExistence type="predicted"/>
<keyword evidence="3" id="KW-1185">Reference proteome</keyword>
<organism evidence="2 3">
    <name type="scientific">Lactuca sativa</name>
    <name type="common">Garden lettuce</name>
    <dbReference type="NCBI Taxonomy" id="4236"/>
    <lineage>
        <taxon>Eukaryota</taxon>
        <taxon>Viridiplantae</taxon>
        <taxon>Streptophyta</taxon>
        <taxon>Embryophyta</taxon>
        <taxon>Tracheophyta</taxon>
        <taxon>Spermatophyta</taxon>
        <taxon>Magnoliopsida</taxon>
        <taxon>eudicotyledons</taxon>
        <taxon>Gunneridae</taxon>
        <taxon>Pentapetalae</taxon>
        <taxon>asterids</taxon>
        <taxon>campanulids</taxon>
        <taxon>Asterales</taxon>
        <taxon>Asteraceae</taxon>
        <taxon>Cichorioideae</taxon>
        <taxon>Cichorieae</taxon>
        <taxon>Lactucinae</taxon>
        <taxon>Lactuca</taxon>
    </lineage>
</organism>
<reference evidence="2 3" key="1">
    <citation type="journal article" date="2017" name="Nat. Commun.">
        <title>Genome assembly with in vitro proximity ligation data and whole-genome triplication in lettuce.</title>
        <authorList>
            <person name="Reyes-Chin-Wo S."/>
            <person name="Wang Z."/>
            <person name="Yang X."/>
            <person name="Kozik A."/>
            <person name="Arikit S."/>
            <person name="Song C."/>
            <person name="Xia L."/>
            <person name="Froenicke L."/>
            <person name="Lavelle D.O."/>
            <person name="Truco M.J."/>
            <person name="Xia R."/>
            <person name="Zhu S."/>
            <person name="Xu C."/>
            <person name="Xu H."/>
            <person name="Xu X."/>
            <person name="Cox K."/>
            <person name="Korf I."/>
            <person name="Meyers B.C."/>
            <person name="Michelmore R.W."/>
        </authorList>
    </citation>
    <scope>NUCLEOTIDE SEQUENCE [LARGE SCALE GENOMIC DNA]</scope>
    <source>
        <strain evidence="3">cv. Salinas</strain>
        <tissue evidence="2">Seedlings</tissue>
    </source>
</reference>
<dbReference type="AlphaFoldDB" id="A0A9R1XBJ9"/>
<evidence type="ECO:0000313" key="3">
    <source>
        <dbReference type="Proteomes" id="UP000235145"/>
    </source>
</evidence>
<protein>
    <recommendedName>
        <fullName evidence="1">Reverse transcriptase zinc-binding domain-containing protein</fullName>
    </recommendedName>
</protein>
<dbReference type="Pfam" id="PF13966">
    <property type="entry name" value="zf-RVT"/>
    <property type="match status" value="1"/>
</dbReference>
<gene>
    <name evidence="2" type="ORF">LSAT_V11C500287950</name>
</gene>
<sequence>MSIFKAPISVIDTLEKIRRKFLWGGVEGKNKIHWVSWDKVTAPKECGGLGVGSIRALNVGLIVKWWWRLQTESTALWSQVITGIHSLSNKPYDYLSKKTITGVWKNIAGTIKDIHGAKLTLNDIFKLEVKSGESTMLWQDNWLNNEKLKSKYPSLYALELCKTCSVAYRILNTGNSWEWKSCPLNAGLSIEFNRLNRDIASCQIQTGQDKWMCLLTPDGRYTVEALRRRIDLNSHQSIILPQISWCKIIPIKVLCFTWRAGQGRIPSATALQHRGMNIDSTHCSSCIGGVECVDHILIGCLYASYIREKIFEWCGIKKQISEMLVTYFNLQPHGVDAPRNVLNYYVYATD</sequence>
<dbReference type="PANTHER" id="PTHR33116">
    <property type="entry name" value="REVERSE TRANSCRIPTASE ZINC-BINDING DOMAIN-CONTAINING PROTEIN-RELATED-RELATED"/>
    <property type="match status" value="1"/>
</dbReference>
<dbReference type="PANTHER" id="PTHR33116:SF79">
    <property type="entry name" value="REVERSE TRANSCRIPTASE DOMAIN, ZINC FINGER, CCHC-TYPE-RELATED"/>
    <property type="match status" value="1"/>
</dbReference>
<evidence type="ECO:0000313" key="2">
    <source>
        <dbReference type="EMBL" id="KAJ0204439.1"/>
    </source>
</evidence>
<feature type="domain" description="Reverse transcriptase zinc-binding" evidence="1">
    <location>
        <begin position="242"/>
        <end position="304"/>
    </location>
</feature>
<dbReference type="InterPro" id="IPR026960">
    <property type="entry name" value="RVT-Znf"/>
</dbReference>
<dbReference type="Proteomes" id="UP000235145">
    <property type="component" value="Unassembled WGS sequence"/>
</dbReference>
<dbReference type="EMBL" id="NBSK02000005">
    <property type="protein sequence ID" value="KAJ0204439.1"/>
    <property type="molecule type" value="Genomic_DNA"/>
</dbReference>